<organism evidence="2">
    <name type="scientific">freshwater metagenome</name>
    <dbReference type="NCBI Taxonomy" id="449393"/>
    <lineage>
        <taxon>unclassified sequences</taxon>
        <taxon>metagenomes</taxon>
        <taxon>ecological metagenomes</taxon>
    </lineage>
</organism>
<protein>
    <submittedName>
        <fullName evidence="2">Unannotated protein</fullName>
    </submittedName>
</protein>
<sequence>MNGLVDIKGVYCLVGTRMLHLDLVLRSLCRMFPGIGTVINIIAIVIGASIGVLVGNRMGIRTRVLLTDVLGLVVLVSAGSALIPMWSTQYTSAFPQGWALLVILGSLLIGGLIGSALDLESRLDRMGEQLRKRFNASKESPFVEGFVSAALLFAIGPLAILGSISDGMSTGIDQLVLKSTLDFFAAMAFASSLGWGVAASAIPVAIYQGFWTITGLSLGEILSPYQVDAMTIVGGTLLITIGLKLLNVKNVAVGNLLPALAVAPLLALAVHSFN</sequence>
<feature type="transmembrane region" description="Helical" evidence="1">
    <location>
        <begin position="31"/>
        <end position="53"/>
    </location>
</feature>
<keyword evidence="1" id="KW-0472">Membrane</keyword>
<dbReference type="PANTHER" id="PTHR36111:SF2">
    <property type="entry name" value="INNER MEMBRANE PROTEIN"/>
    <property type="match status" value="1"/>
</dbReference>
<feature type="transmembrane region" description="Helical" evidence="1">
    <location>
        <begin position="65"/>
        <end position="86"/>
    </location>
</feature>
<dbReference type="InterPro" id="IPR007563">
    <property type="entry name" value="DUF554"/>
</dbReference>
<feature type="transmembrane region" description="Helical" evidence="1">
    <location>
        <begin position="98"/>
        <end position="119"/>
    </location>
</feature>
<proteinExistence type="predicted"/>
<evidence type="ECO:0000256" key="1">
    <source>
        <dbReference type="SAM" id="Phobius"/>
    </source>
</evidence>
<gene>
    <name evidence="2" type="ORF">UFOPK4410_00709</name>
</gene>
<evidence type="ECO:0000313" key="2">
    <source>
        <dbReference type="EMBL" id="CAB5114221.1"/>
    </source>
</evidence>
<feature type="transmembrane region" description="Helical" evidence="1">
    <location>
        <begin position="140"/>
        <end position="164"/>
    </location>
</feature>
<dbReference type="EMBL" id="CAFBRV010000057">
    <property type="protein sequence ID" value="CAB5114221.1"/>
    <property type="molecule type" value="Genomic_DNA"/>
</dbReference>
<dbReference type="PANTHER" id="PTHR36111">
    <property type="entry name" value="INNER MEMBRANE PROTEIN-RELATED"/>
    <property type="match status" value="1"/>
</dbReference>
<name>A0A6J7VQA3_9ZZZZ</name>
<dbReference type="Pfam" id="PF04474">
    <property type="entry name" value="DUF554"/>
    <property type="match status" value="1"/>
</dbReference>
<feature type="transmembrane region" description="Helical" evidence="1">
    <location>
        <begin position="184"/>
        <end position="206"/>
    </location>
</feature>
<accession>A0A6J7VQA3</accession>
<keyword evidence="1" id="KW-0812">Transmembrane</keyword>
<feature type="transmembrane region" description="Helical" evidence="1">
    <location>
        <begin position="252"/>
        <end position="273"/>
    </location>
</feature>
<reference evidence="2" key="1">
    <citation type="submission" date="2020-05" db="EMBL/GenBank/DDBJ databases">
        <authorList>
            <person name="Chiriac C."/>
            <person name="Salcher M."/>
            <person name="Ghai R."/>
            <person name="Kavagutti S V."/>
        </authorList>
    </citation>
    <scope>NUCLEOTIDE SEQUENCE</scope>
</reference>
<keyword evidence="1" id="KW-1133">Transmembrane helix</keyword>
<dbReference type="AlphaFoldDB" id="A0A6J7VQA3"/>